<accession>A0A3M5PIP1</accession>
<evidence type="ECO:0000313" key="6">
    <source>
        <dbReference type="Proteomes" id="UP000273854"/>
    </source>
</evidence>
<evidence type="ECO:0000259" key="3">
    <source>
        <dbReference type="Pfam" id="PF08281"/>
    </source>
</evidence>
<dbReference type="InterPro" id="IPR032623">
    <property type="entry name" value="FecR_N"/>
</dbReference>
<feature type="domain" description="RNA polymerase sigma factor 70 region 4 type 2" evidence="3">
    <location>
        <begin position="26"/>
        <end position="76"/>
    </location>
</feature>
<dbReference type="Pfam" id="PF16220">
    <property type="entry name" value="DUF4880"/>
    <property type="match status" value="1"/>
</dbReference>
<dbReference type="Pfam" id="PF08281">
    <property type="entry name" value="Sigma70_r4_2"/>
    <property type="match status" value="1"/>
</dbReference>
<dbReference type="Gene3D" id="1.10.10.10">
    <property type="entry name" value="Winged helix-like DNA-binding domain superfamily/Winged helix DNA-binding domain"/>
    <property type="match status" value="1"/>
</dbReference>
<proteinExistence type="predicted"/>
<sequence length="177" mass="20402">MSSQLSSSLPLQTGLPDRSPTRHTTELSRTLGRLSRRTRQIFLLSRLDGLPYADIACFLEVDLAKVERAMARALRKAHRFITVKDEAIQEQASHWYVHLQSPAATASERIEFRHWLDEDVRHLVAFQNSERIWRDLQAPASLMGANGWHRRKRRVYLAWCLLTAFICSLMVTAEAFS</sequence>
<gene>
    <name evidence="5" type="ORF">ALP40_02722</name>
</gene>
<comment type="caution">
    <text evidence="5">The sequence shown here is derived from an EMBL/GenBank/DDBJ whole genome shotgun (WGS) entry which is preliminary data.</text>
</comment>
<reference evidence="5 6" key="1">
    <citation type="submission" date="2018-08" db="EMBL/GenBank/DDBJ databases">
        <title>Recombination of ecologically and evolutionarily significant loci maintains genetic cohesion in the Pseudomonas syringae species complex.</title>
        <authorList>
            <person name="Dillon M."/>
            <person name="Thakur S."/>
            <person name="Almeida R.N.D."/>
            <person name="Weir B.S."/>
            <person name="Guttman D.S."/>
        </authorList>
    </citation>
    <scope>NUCLEOTIDE SEQUENCE [LARGE SCALE GENOMIC DNA]</scope>
    <source>
        <strain evidence="5 6">ICMP 19473</strain>
    </source>
</reference>
<dbReference type="GO" id="GO:0003677">
    <property type="term" value="F:DNA binding"/>
    <property type="evidence" value="ECO:0007669"/>
    <property type="project" value="InterPro"/>
</dbReference>
<organism evidence="5 6">
    <name type="scientific">Pseudomonas viridiflava</name>
    <name type="common">Phytomonas viridiflava</name>
    <dbReference type="NCBI Taxonomy" id="33069"/>
    <lineage>
        <taxon>Bacteria</taxon>
        <taxon>Pseudomonadati</taxon>
        <taxon>Pseudomonadota</taxon>
        <taxon>Gammaproteobacteria</taxon>
        <taxon>Pseudomonadales</taxon>
        <taxon>Pseudomonadaceae</taxon>
        <taxon>Pseudomonas</taxon>
    </lineage>
</organism>
<dbReference type="InterPro" id="IPR013249">
    <property type="entry name" value="RNA_pol_sigma70_r4_t2"/>
</dbReference>
<name>A0A3M5PIP1_PSEVI</name>
<feature type="transmembrane region" description="Helical" evidence="2">
    <location>
        <begin position="156"/>
        <end position="176"/>
    </location>
</feature>
<dbReference type="OrthoDB" id="6991269at2"/>
<keyword evidence="2" id="KW-0472">Membrane</keyword>
<feature type="region of interest" description="Disordered" evidence="1">
    <location>
        <begin position="1"/>
        <end position="28"/>
    </location>
</feature>
<evidence type="ECO:0008006" key="7">
    <source>
        <dbReference type="Google" id="ProtNLM"/>
    </source>
</evidence>
<dbReference type="InterPro" id="IPR013324">
    <property type="entry name" value="RNA_pol_sigma_r3/r4-like"/>
</dbReference>
<feature type="domain" description="FecR N-terminal" evidence="4">
    <location>
        <begin position="90"/>
        <end position="131"/>
    </location>
</feature>
<protein>
    <recommendedName>
        <fullName evidence="7">RNA polymerase subunit sigma-70</fullName>
    </recommendedName>
</protein>
<keyword evidence="2" id="KW-0812">Transmembrane</keyword>
<dbReference type="InterPro" id="IPR036388">
    <property type="entry name" value="WH-like_DNA-bd_sf"/>
</dbReference>
<evidence type="ECO:0000313" key="5">
    <source>
        <dbReference type="EMBL" id="RMT84328.1"/>
    </source>
</evidence>
<feature type="compositionally biased region" description="Low complexity" evidence="1">
    <location>
        <begin position="1"/>
        <end position="12"/>
    </location>
</feature>
<dbReference type="RefSeq" id="WP_122207236.1">
    <property type="nucleotide sequence ID" value="NZ_JAAMQQ010000001.1"/>
</dbReference>
<dbReference type="GO" id="GO:0016987">
    <property type="term" value="F:sigma factor activity"/>
    <property type="evidence" value="ECO:0007669"/>
    <property type="project" value="InterPro"/>
</dbReference>
<evidence type="ECO:0000259" key="4">
    <source>
        <dbReference type="Pfam" id="PF16220"/>
    </source>
</evidence>
<evidence type="ECO:0000256" key="2">
    <source>
        <dbReference type="SAM" id="Phobius"/>
    </source>
</evidence>
<dbReference type="GO" id="GO:0006352">
    <property type="term" value="P:DNA-templated transcription initiation"/>
    <property type="evidence" value="ECO:0007669"/>
    <property type="project" value="InterPro"/>
</dbReference>
<evidence type="ECO:0000256" key="1">
    <source>
        <dbReference type="SAM" id="MobiDB-lite"/>
    </source>
</evidence>
<dbReference type="AlphaFoldDB" id="A0A3M5PIP1"/>
<dbReference type="EMBL" id="RBTP01000012">
    <property type="protein sequence ID" value="RMT84328.1"/>
    <property type="molecule type" value="Genomic_DNA"/>
</dbReference>
<dbReference type="Proteomes" id="UP000273854">
    <property type="component" value="Unassembled WGS sequence"/>
</dbReference>
<dbReference type="SUPFAM" id="SSF88659">
    <property type="entry name" value="Sigma3 and sigma4 domains of RNA polymerase sigma factors"/>
    <property type="match status" value="1"/>
</dbReference>
<keyword evidence="2" id="KW-1133">Transmembrane helix</keyword>